<name>A0A9P6MJ09_9FUNG</name>
<evidence type="ECO:0000256" key="1">
    <source>
        <dbReference type="SAM" id="MobiDB-lite"/>
    </source>
</evidence>
<dbReference type="EMBL" id="JAAAID010002781">
    <property type="protein sequence ID" value="KAG0004263.1"/>
    <property type="molecule type" value="Genomic_DNA"/>
</dbReference>
<feature type="non-terminal residue" evidence="2">
    <location>
        <position position="1"/>
    </location>
</feature>
<feature type="region of interest" description="Disordered" evidence="1">
    <location>
        <begin position="101"/>
        <end position="163"/>
    </location>
</feature>
<keyword evidence="3" id="KW-1185">Reference proteome</keyword>
<comment type="caution">
    <text evidence="2">The sequence shown here is derived from an EMBL/GenBank/DDBJ whole genome shotgun (WGS) entry which is preliminary data.</text>
</comment>
<evidence type="ECO:0000313" key="3">
    <source>
        <dbReference type="Proteomes" id="UP000703661"/>
    </source>
</evidence>
<feature type="compositionally biased region" description="Low complexity" evidence="1">
    <location>
        <begin position="103"/>
        <end position="121"/>
    </location>
</feature>
<feature type="compositionally biased region" description="Basic and acidic residues" evidence="1">
    <location>
        <begin position="141"/>
        <end position="152"/>
    </location>
</feature>
<dbReference type="Proteomes" id="UP000703661">
    <property type="component" value="Unassembled WGS sequence"/>
</dbReference>
<evidence type="ECO:0000313" key="2">
    <source>
        <dbReference type="EMBL" id="KAG0004263.1"/>
    </source>
</evidence>
<accession>A0A9P6MJ09</accession>
<dbReference type="AlphaFoldDB" id="A0A9P6MJ09"/>
<proteinExistence type="predicted"/>
<sequence>PNQRRNEAKWENGYILTETRPRIRYMPKVLNETMQRRLDEQRRERGERDTKITSNSTADASANTQLEKASDLGTNSESATNMDLDLDGVVTTDIVVDVKEKSPISSTSSATVPASPAVPATGGVENNTGEDVVMEDVTSEETSKSSKDDSKAGSDSLNDISLA</sequence>
<reference evidence="2" key="1">
    <citation type="journal article" date="2020" name="Fungal Divers.">
        <title>Resolving the Mortierellaceae phylogeny through synthesis of multi-gene phylogenetics and phylogenomics.</title>
        <authorList>
            <person name="Vandepol N."/>
            <person name="Liber J."/>
            <person name="Desiro A."/>
            <person name="Na H."/>
            <person name="Kennedy M."/>
            <person name="Barry K."/>
            <person name="Grigoriev I.V."/>
            <person name="Miller A.N."/>
            <person name="O'Donnell K."/>
            <person name="Stajich J.E."/>
            <person name="Bonito G."/>
        </authorList>
    </citation>
    <scope>NUCLEOTIDE SEQUENCE</scope>
    <source>
        <strain evidence="2">NRRL 2769</strain>
    </source>
</reference>
<feature type="compositionally biased region" description="Polar residues" evidence="1">
    <location>
        <begin position="52"/>
        <end position="81"/>
    </location>
</feature>
<organism evidence="2 3">
    <name type="scientific">Entomortierella chlamydospora</name>
    <dbReference type="NCBI Taxonomy" id="101097"/>
    <lineage>
        <taxon>Eukaryota</taxon>
        <taxon>Fungi</taxon>
        <taxon>Fungi incertae sedis</taxon>
        <taxon>Mucoromycota</taxon>
        <taxon>Mortierellomycotina</taxon>
        <taxon>Mortierellomycetes</taxon>
        <taxon>Mortierellales</taxon>
        <taxon>Mortierellaceae</taxon>
        <taxon>Entomortierella</taxon>
    </lineage>
</organism>
<gene>
    <name evidence="2" type="ORF">BGZ80_005649</name>
</gene>
<feature type="region of interest" description="Disordered" evidence="1">
    <location>
        <begin position="31"/>
        <end position="88"/>
    </location>
</feature>
<protein>
    <submittedName>
        <fullName evidence="2">Uncharacterized protein</fullName>
    </submittedName>
</protein>
<feature type="compositionally biased region" description="Basic and acidic residues" evidence="1">
    <location>
        <begin position="34"/>
        <end position="51"/>
    </location>
</feature>